<keyword evidence="5" id="KW-1185">Reference proteome</keyword>
<dbReference type="Proteomes" id="UP000250140">
    <property type="component" value="Unassembled WGS sequence"/>
</dbReference>
<sequence length="596" mass="64529">MGIIKWAFSALIISVQLLTSTAVPNCPLIGPEFPNPRNLSTHAAFQAAIKNLTDIFNYIDTSNTTSAQNFSYSVQVFSTDENFPTLFEHHHTASNLRSFNSSGVRNVGASTVYRLGSVTKVFTVLAFLAEVGDTHFNEPITKFVPELANATKPGSDVVRYVNWEEVTIGGLASQMAGIGRDYGVLGEVTQSMDVATAETFRRVEPGHSVIGKAKFFDGVTSLYPSFPVWDTPAYSNIAYQILAYALENMTGKSFPTSLYEKVLTPLNLTNTYYWVANESVGVVPGTVNATSWNVYLGDACPSGNMFSSTSDMSAVGRAILSSKILSPALTRRWLNPVAYTSVMEAGVGSPWGVRRIRRDGPNPYRFLTAYNKAGSIGSYTSLFALIKDLNIGFTVLIAGTPPGNLNFDIADILGGALFPALDTAARDEALAVYGGTYTSNAIQKLNSSLTYHSPLTSNSSLTLNSSLTINTDPDRPGLGVDPWISNGTDMVDWALRLQSFSSVRGITPQARLYYTGLETVAADGSKKQAFKAVFEDVGYPSLEGRLFSTDCGSWVDVTGVTYGSLPLDQFIFHFNSKGNVVSVENVGLRVQLYKTK</sequence>
<proteinExistence type="predicted"/>
<dbReference type="InterPro" id="IPR051478">
    <property type="entry name" value="Beta-lactamase-like_AB/R"/>
</dbReference>
<feature type="signal peptide" evidence="1">
    <location>
        <begin position="1"/>
        <end position="22"/>
    </location>
</feature>
<dbReference type="Gene3D" id="3.40.710.10">
    <property type="entry name" value="DD-peptidase/beta-lactamase superfamily"/>
    <property type="match status" value="1"/>
</dbReference>
<feature type="domain" description="Beta-lactamase-like ARB-00930-like C-terminal" evidence="3">
    <location>
        <begin position="425"/>
        <end position="595"/>
    </location>
</feature>
<feature type="chain" id="PRO_5034754429" evidence="1">
    <location>
        <begin position="23"/>
        <end position="596"/>
    </location>
</feature>
<evidence type="ECO:0000313" key="5">
    <source>
        <dbReference type="Proteomes" id="UP000250140"/>
    </source>
</evidence>
<dbReference type="EMBL" id="KV748546">
    <property type="protein sequence ID" value="OCL14694.1"/>
    <property type="molecule type" value="Genomic_DNA"/>
</dbReference>
<organism evidence="4 5">
    <name type="scientific">Glonium stellatum</name>
    <dbReference type="NCBI Taxonomy" id="574774"/>
    <lineage>
        <taxon>Eukaryota</taxon>
        <taxon>Fungi</taxon>
        <taxon>Dikarya</taxon>
        <taxon>Ascomycota</taxon>
        <taxon>Pezizomycotina</taxon>
        <taxon>Dothideomycetes</taxon>
        <taxon>Pleosporomycetidae</taxon>
        <taxon>Gloniales</taxon>
        <taxon>Gloniaceae</taxon>
        <taxon>Glonium</taxon>
    </lineage>
</organism>
<evidence type="ECO:0000259" key="2">
    <source>
        <dbReference type="Pfam" id="PF00144"/>
    </source>
</evidence>
<dbReference type="SUPFAM" id="SSF56601">
    <property type="entry name" value="beta-lactamase/transpeptidase-like"/>
    <property type="match status" value="1"/>
</dbReference>
<dbReference type="Pfam" id="PF00144">
    <property type="entry name" value="Beta-lactamase"/>
    <property type="match status" value="1"/>
</dbReference>
<feature type="domain" description="Beta-lactamase-related" evidence="2">
    <location>
        <begin position="105"/>
        <end position="403"/>
    </location>
</feature>
<dbReference type="OrthoDB" id="10250282at2759"/>
<dbReference type="PANTHER" id="PTHR22935">
    <property type="entry name" value="PENICILLIN-BINDING PROTEIN"/>
    <property type="match status" value="1"/>
</dbReference>
<reference evidence="4 5" key="1">
    <citation type="journal article" date="2016" name="Nat. Commun.">
        <title>Ectomycorrhizal ecology is imprinted in the genome of the dominant symbiotic fungus Cenococcum geophilum.</title>
        <authorList>
            <consortium name="DOE Joint Genome Institute"/>
            <person name="Peter M."/>
            <person name="Kohler A."/>
            <person name="Ohm R.A."/>
            <person name="Kuo A."/>
            <person name="Krutzmann J."/>
            <person name="Morin E."/>
            <person name="Arend M."/>
            <person name="Barry K.W."/>
            <person name="Binder M."/>
            <person name="Choi C."/>
            <person name="Clum A."/>
            <person name="Copeland A."/>
            <person name="Grisel N."/>
            <person name="Haridas S."/>
            <person name="Kipfer T."/>
            <person name="LaButti K."/>
            <person name="Lindquist E."/>
            <person name="Lipzen A."/>
            <person name="Maire R."/>
            <person name="Meier B."/>
            <person name="Mihaltcheva S."/>
            <person name="Molinier V."/>
            <person name="Murat C."/>
            <person name="Poggeler S."/>
            <person name="Quandt C.A."/>
            <person name="Sperisen C."/>
            <person name="Tritt A."/>
            <person name="Tisserant E."/>
            <person name="Crous P.W."/>
            <person name="Henrissat B."/>
            <person name="Nehls U."/>
            <person name="Egli S."/>
            <person name="Spatafora J.W."/>
            <person name="Grigoriev I.V."/>
            <person name="Martin F.M."/>
        </authorList>
    </citation>
    <scope>NUCLEOTIDE SEQUENCE [LARGE SCALE GENOMIC DNA]</scope>
    <source>
        <strain evidence="4 5">CBS 207.34</strain>
    </source>
</reference>
<dbReference type="Pfam" id="PF26335">
    <property type="entry name" value="ARB_00930_C"/>
    <property type="match status" value="1"/>
</dbReference>
<name>A0A8E2FCW7_9PEZI</name>
<protein>
    <submittedName>
        <fullName evidence="4">Beta-lactamase/transpeptidase-like protein</fullName>
    </submittedName>
</protein>
<dbReference type="InterPro" id="IPR058664">
    <property type="entry name" value="ARB_00930-like_C"/>
</dbReference>
<evidence type="ECO:0000313" key="4">
    <source>
        <dbReference type="EMBL" id="OCL14694.1"/>
    </source>
</evidence>
<dbReference type="PANTHER" id="PTHR22935:SF97">
    <property type="entry name" value="BETA-LACTAMASE-RELATED DOMAIN-CONTAINING PROTEIN"/>
    <property type="match status" value="1"/>
</dbReference>
<evidence type="ECO:0000256" key="1">
    <source>
        <dbReference type="SAM" id="SignalP"/>
    </source>
</evidence>
<dbReference type="AlphaFoldDB" id="A0A8E2FCW7"/>
<gene>
    <name evidence="4" type="ORF">AOQ84DRAFT_371060</name>
</gene>
<accession>A0A8E2FCW7</accession>
<evidence type="ECO:0000259" key="3">
    <source>
        <dbReference type="Pfam" id="PF26335"/>
    </source>
</evidence>
<keyword evidence="1" id="KW-0732">Signal</keyword>
<dbReference type="InterPro" id="IPR001466">
    <property type="entry name" value="Beta-lactam-related"/>
</dbReference>
<dbReference type="InterPro" id="IPR012338">
    <property type="entry name" value="Beta-lactam/transpept-like"/>
</dbReference>